<keyword evidence="4" id="KW-1185">Reference proteome</keyword>
<dbReference type="Proteomes" id="UP000275027">
    <property type="component" value="Unassembled WGS sequence"/>
</dbReference>
<reference evidence="3 5" key="2">
    <citation type="submission" date="2018-10" db="EMBL/GenBank/DDBJ databases">
        <title>Genomic Encyclopedia of Archaeal and Bacterial Type Strains, Phase II (KMG-II): from individual species to whole genera.</title>
        <authorList>
            <person name="Goeker M."/>
        </authorList>
    </citation>
    <scope>NUCLEOTIDE SEQUENCE [LARGE SCALE GENOMIC DNA]</scope>
    <source>
        <strain evidence="3 5">DSM 21886</strain>
    </source>
</reference>
<dbReference type="EMBL" id="RCCB01000011">
    <property type="protein sequence ID" value="RLJ30106.1"/>
    <property type="molecule type" value="Genomic_DNA"/>
</dbReference>
<evidence type="ECO:0000313" key="4">
    <source>
        <dbReference type="Proteomes" id="UP000233767"/>
    </source>
</evidence>
<evidence type="ECO:0000313" key="5">
    <source>
        <dbReference type="Proteomes" id="UP000275027"/>
    </source>
</evidence>
<protein>
    <submittedName>
        <fullName evidence="3">Uncharacterized protein</fullName>
    </submittedName>
</protein>
<keyword evidence="1" id="KW-0175">Coiled coil</keyword>
<proteinExistence type="predicted"/>
<evidence type="ECO:0000256" key="1">
    <source>
        <dbReference type="SAM" id="Coils"/>
    </source>
</evidence>
<evidence type="ECO:0000313" key="3">
    <source>
        <dbReference type="EMBL" id="RLJ30106.1"/>
    </source>
</evidence>
<feature type="coiled-coil region" evidence="1">
    <location>
        <begin position="21"/>
        <end position="48"/>
    </location>
</feature>
<sequence length="63" mass="7596">METKITFGTEQRNLFQKPSFTEELISKKEELKKKMKDKNLQLRNLLKTNFELLKSNDINMMLF</sequence>
<organism evidence="3 5">
    <name type="scientific">Flavobacterium lindanitolerans</name>
    <dbReference type="NCBI Taxonomy" id="428988"/>
    <lineage>
        <taxon>Bacteria</taxon>
        <taxon>Pseudomonadati</taxon>
        <taxon>Bacteroidota</taxon>
        <taxon>Flavobacteriia</taxon>
        <taxon>Flavobacteriales</taxon>
        <taxon>Flavobacteriaceae</taxon>
        <taxon>Flavobacterium</taxon>
    </lineage>
</organism>
<accession>A0A497URE4</accession>
<reference evidence="2 4" key="1">
    <citation type="submission" date="2017-12" db="EMBL/GenBank/DDBJ databases">
        <title>Genomic Encyclopedia of Type Strains, Phase III (KMG-III): the genomes of soil and plant-associated and newly described type strains.</title>
        <authorList>
            <person name="Whitman W."/>
        </authorList>
    </citation>
    <scope>NUCLEOTIDE SEQUENCE [LARGE SCALE GENOMIC DNA]</scope>
    <source>
        <strain evidence="2 4">IP-10</strain>
    </source>
</reference>
<dbReference type="AlphaFoldDB" id="A0A497URE4"/>
<gene>
    <name evidence="2" type="ORF">B0G92_2541</name>
    <name evidence="3" type="ORF">CLV50_1509</name>
</gene>
<name>A0A497URE4_9FLAO</name>
<evidence type="ECO:0000313" key="2">
    <source>
        <dbReference type="EMBL" id="PKW21256.1"/>
    </source>
</evidence>
<comment type="caution">
    <text evidence="3">The sequence shown here is derived from an EMBL/GenBank/DDBJ whole genome shotgun (WGS) entry which is preliminary data.</text>
</comment>
<dbReference type="Proteomes" id="UP000233767">
    <property type="component" value="Unassembled WGS sequence"/>
</dbReference>
<dbReference type="RefSeq" id="WP_056073874.1">
    <property type="nucleotide sequence ID" value="NZ_CALHAS010000006.1"/>
</dbReference>
<dbReference type="EMBL" id="PJND01000008">
    <property type="protein sequence ID" value="PKW21256.1"/>
    <property type="molecule type" value="Genomic_DNA"/>
</dbReference>